<dbReference type="InterPro" id="IPR020629">
    <property type="entry name" value="FPG_Glyclase"/>
</dbReference>
<evidence type="ECO:0000256" key="3">
    <source>
        <dbReference type="ARBA" id="ARBA00011245"/>
    </source>
</evidence>
<comment type="similarity">
    <text evidence="2 15">Belongs to the FPG family.</text>
</comment>
<dbReference type="EMBL" id="BJYZ01000011">
    <property type="protein sequence ID" value="GEO38475.1"/>
    <property type="molecule type" value="Genomic_DNA"/>
</dbReference>
<evidence type="ECO:0000256" key="2">
    <source>
        <dbReference type="ARBA" id="ARBA00009409"/>
    </source>
</evidence>
<dbReference type="Proteomes" id="UP000321523">
    <property type="component" value="Unassembled WGS sequence"/>
</dbReference>
<keyword evidence="4 15" id="KW-0479">Metal-binding</keyword>
<feature type="domain" description="Formamidopyrimidine-DNA glycosylase catalytic" evidence="17">
    <location>
        <begin position="2"/>
        <end position="114"/>
    </location>
</feature>
<keyword evidence="7 15" id="KW-0378">Hydrolase</keyword>
<keyword evidence="8 15" id="KW-0862">Zinc</keyword>
<evidence type="ECO:0000256" key="1">
    <source>
        <dbReference type="ARBA" id="ARBA00001668"/>
    </source>
</evidence>
<name>A0A512DPR9_9PROT</name>
<dbReference type="SMART" id="SM01232">
    <property type="entry name" value="H2TH"/>
    <property type="match status" value="1"/>
</dbReference>
<dbReference type="NCBIfam" id="NF002211">
    <property type="entry name" value="PRK01103.1"/>
    <property type="match status" value="1"/>
</dbReference>
<feature type="domain" description="FPG-type" evidence="16">
    <location>
        <begin position="239"/>
        <end position="279"/>
    </location>
</feature>
<dbReference type="PROSITE" id="PS51066">
    <property type="entry name" value="ZF_FPG_2"/>
    <property type="match status" value="1"/>
</dbReference>
<gene>
    <name evidence="15 18" type="primary">mutM</name>
    <name evidence="15" type="synonym">fpg</name>
    <name evidence="18" type="ORF">SAE02_26230</name>
</gene>
<evidence type="ECO:0000256" key="13">
    <source>
        <dbReference type="ARBA" id="ARBA00023295"/>
    </source>
</evidence>
<sequence length="279" mass="30659">MPELPEVETVCRGLAMKMEGRVLTRVEQRRPNLRIPFPDRMVERLTGRKVVTIRRRAKYILIHLDDDQVLIVHLGMSGRMTIGRDLGPPATHDHVLLTTDDGSDIRFNDARRFGLMAMTGADVLDSHPLLASLGPEPLGNEFDAETLSRALKARITPIKSALLDQTVVAGLGNIYVCEALFRSGISPTRIAATVAGSDAERLVPVIREVLTEAIAAGGSTLRDYVQASGELGYFQHSFSVYDREGQACPGCTCDISSTGGVQRIVQANRSTFYCPRRQR</sequence>
<dbReference type="GO" id="GO:0140078">
    <property type="term" value="F:class I DNA-(apurinic or apyrimidinic site) endonuclease activity"/>
    <property type="evidence" value="ECO:0007669"/>
    <property type="project" value="UniProtKB-EC"/>
</dbReference>
<evidence type="ECO:0000256" key="5">
    <source>
        <dbReference type="ARBA" id="ARBA00022763"/>
    </source>
</evidence>
<keyword evidence="19" id="KW-1185">Reference proteome</keyword>
<dbReference type="InterPro" id="IPR012319">
    <property type="entry name" value="FPG_cat"/>
</dbReference>
<evidence type="ECO:0000313" key="19">
    <source>
        <dbReference type="Proteomes" id="UP000321523"/>
    </source>
</evidence>
<dbReference type="Gene3D" id="3.20.190.10">
    <property type="entry name" value="MutM-like, N-terminal"/>
    <property type="match status" value="1"/>
</dbReference>
<feature type="active site" description="Proton donor" evidence="15">
    <location>
        <position position="3"/>
    </location>
</feature>
<keyword evidence="6 15" id="KW-0863">Zinc-finger</keyword>
<dbReference type="EC" id="3.2.2.23" evidence="15"/>
<keyword evidence="5 15" id="KW-0227">DNA damage</keyword>
<keyword evidence="10 15" id="KW-0234">DNA repair</keyword>
<evidence type="ECO:0000256" key="14">
    <source>
        <dbReference type="ARBA" id="ARBA00044632"/>
    </source>
</evidence>
<evidence type="ECO:0000256" key="10">
    <source>
        <dbReference type="ARBA" id="ARBA00023204"/>
    </source>
</evidence>
<evidence type="ECO:0000256" key="7">
    <source>
        <dbReference type="ARBA" id="ARBA00022801"/>
    </source>
</evidence>
<feature type="active site" description="Proton donor; for beta-elimination activity" evidence="15">
    <location>
        <position position="58"/>
    </location>
</feature>
<dbReference type="InterPro" id="IPR035937">
    <property type="entry name" value="FPG_N"/>
</dbReference>
<keyword evidence="9 15" id="KW-0238">DNA-binding</keyword>
<dbReference type="Pfam" id="PF01149">
    <property type="entry name" value="Fapy_DNA_glyco"/>
    <property type="match status" value="1"/>
</dbReference>
<dbReference type="CDD" id="cd08966">
    <property type="entry name" value="EcFpg-like_N"/>
    <property type="match status" value="1"/>
</dbReference>
<dbReference type="GO" id="GO:0006284">
    <property type="term" value="P:base-excision repair"/>
    <property type="evidence" value="ECO:0007669"/>
    <property type="project" value="InterPro"/>
</dbReference>
<reference evidence="18 19" key="1">
    <citation type="submission" date="2019-07" db="EMBL/GenBank/DDBJ databases">
        <title>Whole genome shotgun sequence of Skermanella aerolata NBRC 106429.</title>
        <authorList>
            <person name="Hosoyama A."/>
            <person name="Uohara A."/>
            <person name="Ohji S."/>
            <person name="Ichikawa N."/>
        </authorList>
    </citation>
    <scope>NUCLEOTIDE SEQUENCE [LARGE SCALE GENOMIC DNA]</scope>
    <source>
        <strain evidence="18 19">NBRC 106429</strain>
    </source>
</reference>
<dbReference type="RefSeq" id="WP_044433373.1">
    <property type="nucleotide sequence ID" value="NZ_BJYZ01000011.1"/>
</dbReference>
<evidence type="ECO:0000256" key="15">
    <source>
        <dbReference type="HAMAP-Rule" id="MF_00103"/>
    </source>
</evidence>
<dbReference type="HAMAP" id="MF_00103">
    <property type="entry name" value="Fapy_DNA_glycosyl"/>
    <property type="match status" value="1"/>
</dbReference>
<keyword evidence="11 15" id="KW-0456">Lyase</keyword>
<evidence type="ECO:0000256" key="6">
    <source>
        <dbReference type="ARBA" id="ARBA00022771"/>
    </source>
</evidence>
<evidence type="ECO:0000313" key="18">
    <source>
        <dbReference type="EMBL" id="GEO38475.1"/>
    </source>
</evidence>
<dbReference type="NCBIfam" id="TIGR00577">
    <property type="entry name" value="fpg"/>
    <property type="match status" value="1"/>
</dbReference>
<dbReference type="AlphaFoldDB" id="A0A512DPR9"/>
<dbReference type="SUPFAM" id="SSF81624">
    <property type="entry name" value="N-terminal domain of MutM-like DNA repair proteins"/>
    <property type="match status" value="1"/>
</dbReference>
<dbReference type="GO" id="GO:0003684">
    <property type="term" value="F:damaged DNA binding"/>
    <property type="evidence" value="ECO:0007669"/>
    <property type="project" value="InterPro"/>
</dbReference>
<keyword evidence="12 15" id="KW-0511">Multifunctional enzyme</keyword>
<evidence type="ECO:0000256" key="9">
    <source>
        <dbReference type="ARBA" id="ARBA00023125"/>
    </source>
</evidence>
<dbReference type="InterPro" id="IPR015886">
    <property type="entry name" value="H2TH_FPG"/>
</dbReference>
<comment type="cofactor">
    <cofactor evidence="15">
        <name>Zn(2+)</name>
        <dbReference type="ChEBI" id="CHEBI:29105"/>
    </cofactor>
    <text evidence="15">Binds 1 zinc ion per subunit.</text>
</comment>
<comment type="subunit">
    <text evidence="3 15">Monomer.</text>
</comment>
<evidence type="ECO:0000256" key="4">
    <source>
        <dbReference type="ARBA" id="ARBA00022723"/>
    </source>
</evidence>
<dbReference type="OrthoDB" id="9800855at2"/>
<dbReference type="GO" id="GO:0008270">
    <property type="term" value="F:zinc ion binding"/>
    <property type="evidence" value="ECO:0007669"/>
    <property type="project" value="UniProtKB-UniRule"/>
</dbReference>
<accession>A0A512DPR9</accession>
<dbReference type="SMART" id="SM00898">
    <property type="entry name" value="Fapy_DNA_glyco"/>
    <property type="match status" value="1"/>
</dbReference>
<evidence type="ECO:0000259" key="17">
    <source>
        <dbReference type="PROSITE" id="PS51068"/>
    </source>
</evidence>
<dbReference type="Pfam" id="PF06831">
    <property type="entry name" value="H2TH"/>
    <property type="match status" value="1"/>
</dbReference>
<dbReference type="PROSITE" id="PS51068">
    <property type="entry name" value="FPG_CAT"/>
    <property type="match status" value="1"/>
</dbReference>
<dbReference type="PANTHER" id="PTHR22993:SF9">
    <property type="entry name" value="FORMAMIDOPYRIMIDINE-DNA GLYCOSYLASE"/>
    <property type="match status" value="1"/>
</dbReference>
<comment type="catalytic activity">
    <reaction evidence="1 15">
        <text>Hydrolysis of DNA containing ring-opened 7-methylguanine residues, releasing 2,6-diamino-4-hydroxy-5-(N-methyl)formamidopyrimidine.</text>
        <dbReference type="EC" id="3.2.2.23"/>
    </reaction>
</comment>
<comment type="caution">
    <text evidence="18">The sequence shown here is derived from an EMBL/GenBank/DDBJ whole genome shotgun (WGS) entry which is preliminary data.</text>
</comment>
<comment type="function">
    <text evidence="15">Involved in base excision repair of DNA damaged by oxidation or by mutagenic agents. Acts as DNA glycosylase that recognizes and removes damaged bases. Has a preference for oxidized purines, such as 7,8-dihydro-8-oxoguanine (8-oxoG). Has AP (apurinic/apyrimidinic) lyase activity and introduces nicks in the DNA strand. Cleaves the DNA backbone by beta-delta elimination to generate a single-strand break at the site of the removed base with both 3'- and 5'-phosphates.</text>
</comment>
<evidence type="ECO:0000256" key="12">
    <source>
        <dbReference type="ARBA" id="ARBA00023268"/>
    </source>
</evidence>
<dbReference type="FunFam" id="1.10.8.50:FF:000003">
    <property type="entry name" value="Formamidopyrimidine-DNA glycosylase"/>
    <property type="match status" value="1"/>
</dbReference>
<feature type="binding site" evidence="15">
    <location>
        <position position="111"/>
    </location>
    <ligand>
        <name>DNA</name>
        <dbReference type="ChEBI" id="CHEBI:16991"/>
    </ligand>
</feature>
<organism evidence="18 19">
    <name type="scientific">Skermanella aerolata</name>
    <dbReference type="NCBI Taxonomy" id="393310"/>
    <lineage>
        <taxon>Bacteria</taxon>
        <taxon>Pseudomonadati</taxon>
        <taxon>Pseudomonadota</taxon>
        <taxon>Alphaproteobacteria</taxon>
        <taxon>Rhodospirillales</taxon>
        <taxon>Azospirillaceae</taxon>
        <taxon>Skermanella</taxon>
    </lineage>
</organism>
<dbReference type="SUPFAM" id="SSF57716">
    <property type="entry name" value="Glucocorticoid receptor-like (DNA-binding domain)"/>
    <property type="match status" value="1"/>
</dbReference>
<proteinExistence type="inferred from homology"/>
<dbReference type="SUPFAM" id="SSF46946">
    <property type="entry name" value="S13-like H2TH domain"/>
    <property type="match status" value="1"/>
</dbReference>
<dbReference type="InterPro" id="IPR010979">
    <property type="entry name" value="Ribosomal_uS13-like_H2TH"/>
</dbReference>
<feature type="active site" description="Schiff-base intermediate with DNA" evidence="15">
    <location>
        <position position="2"/>
    </location>
</feature>
<comment type="catalytic activity">
    <reaction evidence="14 15">
        <text>2'-deoxyribonucleotide-(2'-deoxyribose 5'-phosphate)-2'-deoxyribonucleotide-DNA = a 3'-end 2'-deoxyribonucleotide-(2,3-dehydro-2,3-deoxyribose 5'-phosphate)-DNA + a 5'-end 5'-phospho-2'-deoxyribonucleoside-DNA + H(+)</text>
        <dbReference type="Rhea" id="RHEA:66592"/>
        <dbReference type="Rhea" id="RHEA-COMP:13180"/>
        <dbReference type="Rhea" id="RHEA-COMP:16897"/>
        <dbReference type="Rhea" id="RHEA-COMP:17067"/>
        <dbReference type="ChEBI" id="CHEBI:15378"/>
        <dbReference type="ChEBI" id="CHEBI:136412"/>
        <dbReference type="ChEBI" id="CHEBI:157695"/>
        <dbReference type="ChEBI" id="CHEBI:167181"/>
        <dbReference type="EC" id="4.2.99.18"/>
    </reaction>
</comment>
<keyword evidence="13 15" id="KW-0326">Glycosidase</keyword>
<dbReference type="EC" id="4.2.99.18" evidence="15"/>
<evidence type="ECO:0000256" key="8">
    <source>
        <dbReference type="ARBA" id="ARBA00022833"/>
    </source>
</evidence>
<dbReference type="GO" id="GO:0034039">
    <property type="term" value="F:8-oxo-7,8-dihydroguanine DNA N-glycosylase activity"/>
    <property type="evidence" value="ECO:0007669"/>
    <property type="project" value="TreeGrafter"/>
</dbReference>
<dbReference type="PANTHER" id="PTHR22993">
    <property type="entry name" value="FORMAMIDOPYRIMIDINE-DNA GLYCOSYLASE"/>
    <property type="match status" value="1"/>
</dbReference>
<feature type="binding site" evidence="15">
    <location>
        <position position="92"/>
    </location>
    <ligand>
        <name>DNA</name>
        <dbReference type="ChEBI" id="CHEBI:16991"/>
    </ligand>
</feature>
<evidence type="ECO:0000256" key="11">
    <source>
        <dbReference type="ARBA" id="ARBA00023239"/>
    </source>
</evidence>
<feature type="active site" description="Proton donor; for delta-elimination activity" evidence="15">
    <location>
        <position position="269"/>
    </location>
</feature>
<dbReference type="InterPro" id="IPR000214">
    <property type="entry name" value="Znf_DNA_glyclase/AP_lyase"/>
</dbReference>
<evidence type="ECO:0000259" key="16">
    <source>
        <dbReference type="PROSITE" id="PS51066"/>
    </source>
</evidence>
<protein>
    <recommendedName>
        <fullName evidence="15">Formamidopyrimidine-DNA glycosylase</fullName>
        <shortName evidence="15">Fapy-DNA glycosylase</shortName>
        <ecNumber evidence="15">3.2.2.23</ecNumber>
    </recommendedName>
    <alternativeName>
        <fullName evidence="15">DNA-(apurinic or apyrimidinic site) lyase MutM</fullName>
        <shortName evidence="15">AP lyase MutM</shortName>
        <ecNumber evidence="15">4.2.99.18</ecNumber>
    </alternativeName>
</protein>
<dbReference type="Gene3D" id="1.10.8.50">
    <property type="match status" value="1"/>
</dbReference>
<feature type="binding site" evidence="15">
    <location>
        <position position="154"/>
    </location>
    <ligand>
        <name>DNA</name>
        <dbReference type="ChEBI" id="CHEBI:16991"/>
    </ligand>
</feature>